<dbReference type="InterPro" id="IPR053202">
    <property type="entry name" value="EGF_Rcpt_Signaling_Reg"/>
</dbReference>
<keyword evidence="1" id="KW-1133">Transmembrane helix</keyword>
<proteinExistence type="predicted"/>
<dbReference type="GO" id="GO:0005794">
    <property type="term" value="C:Golgi apparatus"/>
    <property type="evidence" value="ECO:0007669"/>
    <property type="project" value="TreeGrafter"/>
</dbReference>
<keyword evidence="3" id="KW-0808">Transferase</keyword>
<comment type="caution">
    <text evidence="3">The sequence shown here is derived from an EMBL/GenBank/DDBJ whole genome shotgun (WGS) entry which is preliminary data.</text>
</comment>
<accession>A0A9K3LC75</accession>
<dbReference type="PANTHER" id="PTHR34009">
    <property type="entry name" value="PROTEIN STAR"/>
    <property type="match status" value="1"/>
</dbReference>
<sequence length="311" mass="34369">MAVIRRPGGGNSASSGGIISIPLLFGLFFGALSMYFYLDGGAHPAPSGLLELDRAAGFTSTTTSNSDGSIDAIAAQADGWHPIYVYYGDRSGLGASPTQESFAQVKQDLILLDLIGPNGYFIDLAANDAKDLTNTLVLERHGWKGLCVEPNPIYWYGLSHRKCTVVGALVGGTKQKVQVKFRGVYGGILGNMDQKLANRKKEPDAATEDRYTAPIMEVLKIYRVPQTIDYMSLDVEGSEYEIMKDFPFEEYKIKILTVERPSNALKDLLLSKGYIELKTLAWWGEYLWCHKSTGFTPDHPKIKKIVTEERN</sequence>
<reference evidence="3" key="1">
    <citation type="journal article" date="2021" name="Sci. Rep.">
        <title>Diploid genomic architecture of Nitzschia inconspicua, an elite biomass production diatom.</title>
        <authorList>
            <person name="Oliver A."/>
            <person name="Podell S."/>
            <person name="Pinowska A."/>
            <person name="Traller J.C."/>
            <person name="Smith S.R."/>
            <person name="McClure R."/>
            <person name="Beliaev A."/>
            <person name="Bohutskyi P."/>
            <person name="Hill E.A."/>
            <person name="Rabines A."/>
            <person name="Zheng H."/>
            <person name="Allen L.Z."/>
            <person name="Kuo A."/>
            <person name="Grigoriev I.V."/>
            <person name="Allen A.E."/>
            <person name="Hazlebeck D."/>
            <person name="Allen E.E."/>
        </authorList>
    </citation>
    <scope>NUCLEOTIDE SEQUENCE</scope>
    <source>
        <strain evidence="3">Hildebrandi</strain>
    </source>
</reference>
<evidence type="ECO:0000256" key="1">
    <source>
        <dbReference type="SAM" id="Phobius"/>
    </source>
</evidence>
<protein>
    <submittedName>
        <fullName evidence="3">Methyltransferase FkbM domain containing protein</fullName>
    </submittedName>
</protein>
<keyword evidence="1" id="KW-0812">Transmembrane</keyword>
<name>A0A9K3LC75_9STRA</name>
<evidence type="ECO:0000259" key="2">
    <source>
        <dbReference type="Pfam" id="PF05050"/>
    </source>
</evidence>
<dbReference type="GO" id="GO:0005789">
    <property type="term" value="C:endoplasmic reticulum membrane"/>
    <property type="evidence" value="ECO:0007669"/>
    <property type="project" value="TreeGrafter"/>
</dbReference>
<dbReference type="GO" id="GO:0008168">
    <property type="term" value="F:methyltransferase activity"/>
    <property type="evidence" value="ECO:0007669"/>
    <property type="project" value="UniProtKB-KW"/>
</dbReference>
<keyword evidence="4" id="KW-1185">Reference proteome</keyword>
<organism evidence="3 4">
    <name type="scientific">Nitzschia inconspicua</name>
    <dbReference type="NCBI Taxonomy" id="303405"/>
    <lineage>
        <taxon>Eukaryota</taxon>
        <taxon>Sar</taxon>
        <taxon>Stramenopiles</taxon>
        <taxon>Ochrophyta</taxon>
        <taxon>Bacillariophyta</taxon>
        <taxon>Bacillariophyceae</taxon>
        <taxon>Bacillariophycidae</taxon>
        <taxon>Bacillariales</taxon>
        <taxon>Bacillariaceae</taxon>
        <taxon>Nitzschia</taxon>
    </lineage>
</organism>
<evidence type="ECO:0000313" key="4">
    <source>
        <dbReference type="Proteomes" id="UP000693970"/>
    </source>
</evidence>
<feature type="transmembrane region" description="Helical" evidence="1">
    <location>
        <begin position="12"/>
        <end position="38"/>
    </location>
</feature>
<keyword evidence="1" id="KW-0472">Membrane</keyword>
<dbReference type="OrthoDB" id="6352234at2759"/>
<dbReference type="Pfam" id="PF05050">
    <property type="entry name" value="Methyltransf_21"/>
    <property type="match status" value="1"/>
</dbReference>
<reference evidence="3" key="2">
    <citation type="submission" date="2021-04" db="EMBL/GenBank/DDBJ databases">
        <authorList>
            <person name="Podell S."/>
        </authorList>
    </citation>
    <scope>NUCLEOTIDE SEQUENCE</scope>
    <source>
        <strain evidence="3">Hildebrandi</strain>
    </source>
</reference>
<evidence type="ECO:0000313" key="3">
    <source>
        <dbReference type="EMBL" id="KAG7359049.1"/>
    </source>
</evidence>
<feature type="domain" description="Methyltransferase FkbM" evidence="2">
    <location>
        <begin position="125"/>
        <end position="260"/>
    </location>
</feature>
<dbReference type="PANTHER" id="PTHR34009:SF2">
    <property type="entry name" value="PROTEIN STAR"/>
    <property type="match status" value="1"/>
</dbReference>
<dbReference type="EMBL" id="JAGRRH010000014">
    <property type="protein sequence ID" value="KAG7359049.1"/>
    <property type="molecule type" value="Genomic_DNA"/>
</dbReference>
<keyword evidence="3" id="KW-0489">Methyltransferase</keyword>
<dbReference type="Proteomes" id="UP000693970">
    <property type="component" value="Unassembled WGS sequence"/>
</dbReference>
<dbReference type="InterPro" id="IPR006342">
    <property type="entry name" value="FkbM_mtfrase"/>
</dbReference>
<dbReference type="GO" id="GO:0006888">
    <property type="term" value="P:endoplasmic reticulum to Golgi vesicle-mediated transport"/>
    <property type="evidence" value="ECO:0007669"/>
    <property type="project" value="TreeGrafter"/>
</dbReference>
<dbReference type="GO" id="GO:0032259">
    <property type="term" value="P:methylation"/>
    <property type="evidence" value="ECO:0007669"/>
    <property type="project" value="UniProtKB-KW"/>
</dbReference>
<dbReference type="GO" id="GO:0005886">
    <property type="term" value="C:plasma membrane"/>
    <property type="evidence" value="ECO:0007669"/>
    <property type="project" value="TreeGrafter"/>
</dbReference>
<dbReference type="AlphaFoldDB" id="A0A9K3LC75"/>
<dbReference type="GO" id="GO:0016197">
    <property type="term" value="P:endosomal transport"/>
    <property type="evidence" value="ECO:0007669"/>
    <property type="project" value="TreeGrafter"/>
</dbReference>
<gene>
    <name evidence="3" type="ORF">IV203_015638</name>
</gene>
<dbReference type="GO" id="GO:0031902">
    <property type="term" value="C:late endosome membrane"/>
    <property type="evidence" value="ECO:0007669"/>
    <property type="project" value="TreeGrafter"/>
</dbReference>